<gene>
    <name evidence="2" type="ORF">TDIB3V08_LOCUS8888</name>
</gene>
<proteinExistence type="predicted"/>
<dbReference type="EMBL" id="OA569709">
    <property type="protein sequence ID" value="CAD7202708.1"/>
    <property type="molecule type" value="Genomic_DNA"/>
</dbReference>
<organism evidence="2">
    <name type="scientific">Timema douglasi</name>
    <name type="common">Walking stick</name>
    <dbReference type="NCBI Taxonomy" id="61478"/>
    <lineage>
        <taxon>Eukaryota</taxon>
        <taxon>Metazoa</taxon>
        <taxon>Ecdysozoa</taxon>
        <taxon>Arthropoda</taxon>
        <taxon>Hexapoda</taxon>
        <taxon>Insecta</taxon>
        <taxon>Pterygota</taxon>
        <taxon>Neoptera</taxon>
        <taxon>Polyneoptera</taxon>
        <taxon>Phasmatodea</taxon>
        <taxon>Timematodea</taxon>
        <taxon>Timematoidea</taxon>
        <taxon>Timematidae</taxon>
        <taxon>Timema</taxon>
    </lineage>
</organism>
<dbReference type="AlphaFoldDB" id="A0A7R8VTD1"/>
<feature type="region of interest" description="Disordered" evidence="1">
    <location>
        <begin position="196"/>
        <end position="216"/>
    </location>
</feature>
<evidence type="ECO:0000256" key="1">
    <source>
        <dbReference type="SAM" id="MobiDB-lite"/>
    </source>
</evidence>
<evidence type="ECO:0000313" key="2">
    <source>
        <dbReference type="EMBL" id="CAD7202708.1"/>
    </source>
</evidence>
<name>A0A7R8VTD1_TIMDO</name>
<protein>
    <submittedName>
        <fullName evidence="2">Uncharacterized protein</fullName>
    </submittedName>
</protein>
<reference evidence="2" key="1">
    <citation type="submission" date="2020-11" db="EMBL/GenBank/DDBJ databases">
        <authorList>
            <person name="Tran Van P."/>
        </authorList>
    </citation>
    <scope>NUCLEOTIDE SEQUENCE</scope>
</reference>
<accession>A0A7R8VTD1</accession>
<sequence length="216" mass="23387">MFNNITCPSHDRSHEATRDQHAQNATPLILLVMCLHSGRKQCARAGMFVDVTLDTQTEKRGTFGVNFVLLSDKMFLYCEKLLSTSHGVIGQNFRQAISAGLSLTSGSDVVGPSKMSAILAITSHPGFHCNTLLNLSTMAVQLSQKPDSGFLLFPALSSQLSQEANPSPLKLGGLPLLVLNMTFIRPPTNCQCNVGSHRDSPTHIHKQACKSRGINS</sequence>